<name>A0A2Z7CPU5_9LAMI</name>
<gene>
    <name evidence="1" type="ORF">F511_27806</name>
</gene>
<dbReference type="OrthoDB" id="1000712at2759"/>
<dbReference type="EMBL" id="KQ993503">
    <property type="protein sequence ID" value="KZV49101.1"/>
    <property type="molecule type" value="Genomic_DNA"/>
</dbReference>
<evidence type="ECO:0000313" key="1">
    <source>
        <dbReference type="EMBL" id="KZV49101.1"/>
    </source>
</evidence>
<keyword evidence="2" id="KW-1185">Reference proteome</keyword>
<proteinExistence type="predicted"/>
<evidence type="ECO:0000313" key="2">
    <source>
        <dbReference type="Proteomes" id="UP000250235"/>
    </source>
</evidence>
<dbReference type="Proteomes" id="UP000250235">
    <property type="component" value="Unassembled WGS sequence"/>
</dbReference>
<dbReference type="AlphaFoldDB" id="A0A2Z7CPU5"/>
<sequence length="90" mass="10440">MMTCGSSLQTIRSRVRSNTAVAISAGAAQWVQKSRMEWTIEDKKNTNLDNMSKDILYKTLRKIQTCTKAKEIWERLTQICKENEQTKENK</sequence>
<reference evidence="1 2" key="1">
    <citation type="journal article" date="2015" name="Proc. Natl. Acad. Sci. U.S.A.">
        <title>The resurrection genome of Boea hygrometrica: A blueprint for survival of dehydration.</title>
        <authorList>
            <person name="Xiao L."/>
            <person name="Yang G."/>
            <person name="Zhang L."/>
            <person name="Yang X."/>
            <person name="Zhao S."/>
            <person name="Ji Z."/>
            <person name="Zhou Q."/>
            <person name="Hu M."/>
            <person name="Wang Y."/>
            <person name="Chen M."/>
            <person name="Xu Y."/>
            <person name="Jin H."/>
            <person name="Xiao X."/>
            <person name="Hu G."/>
            <person name="Bao F."/>
            <person name="Hu Y."/>
            <person name="Wan P."/>
            <person name="Li L."/>
            <person name="Deng X."/>
            <person name="Kuang T."/>
            <person name="Xiang C."/>
            <person name="Zhu J.K."/>
            <person name="Oliver M.J."/>
            <person name="He Y."/>
        </authorList>
    </citation>
    <scope>NUCLEOTIDE SEQUENCE [LARGE SCALE GENOMIC DNA]</scope>
    <source>
        <strain evidence="2">cv. XS01</strain>
    </source>
</reference>
<protein>
    <submittedName>
        <fullName evidence="1">Uncharacterized protein</fullName>
    </submittedName>
</protein>
<organism evidence="1 2">
    <name type="scientific">Dorcoceras hygrometricum</name>
    <dbReference type="NCBI Taxonomy" id="472368"/>
    <lineage>
        <taxon>Eukaryota</taxon>
        <taxon>Viridiplantae</taxon>
        <taxon>Streptophyta</taxon>
        <taxon>Embryophyta</taxon>
        <taxon>Tracheophyta</taxon>
        <taxon>Spermatophyta</taxon>
        <taxon>Magnoliopsida</taxon>
        <taxon>eudicotyledons</taxon>
        <taxon>Gunneridae</taxon>
        <taxon>Pentapetalae</taxon>
        <taxon>asterids</taxon>
        <taxon>lamiids</taxon>
        <taxon>Lamiales</taxon>
        <taxon>Gesneriaceae</taxon>
        <taxon>Didymocarpoideae</taxon>
        <taxon>Trichosporeae</taxon>
        <taxon>Loxocarpinae</taxon>
        <taxon>Dorcoceras</taxon>
    </lineage>
</organism>
<accession>A0A2Z7CPU5</accession>